<evidence type="ECO:0000256" key="1">
    <source>
        <dbReference type="SAM" id="Phobius"/>
    </source>
</evidence>
<dbReference type="EMBL" id="BSVA01000001">
    <property type="protein sequence ID" value="GMA91650.1"/>
    <property type="molecule type" value="Genomic_DNA"/>
</dbReference>
<sequence>MRVTLLPRDAAARVITGAIAYLAWFAGAAIILLAVPVLVETLVRVDAEALIPLPLALLLLIFAAIGTAIYRMTAPVVIAYLVIASAAALVYEVVLIQAKPGLFEHELFLVNRPTLALVTIGVAASSALGGIAWCLLGYGAAGVVAVAAALITGTEVRPGLGPTMVLLLAVLLYLTLFTIQARQRRKLPRFEELERATRRRAASADLARRTTAVVHDTVLNDLAVVMNAPDTLDSATRERLRADLDTLEGGAWMHATSQVAVPDEAQAAIRNELARLASEFRWRGLTVNVTGVTSGVYIYEPLAGRRSSGRCARHSRTCCGTRAAPPRTSRSCTATPR</sequence>
<feature type="transmembrane region" description="Helical" evidence="1">
    <location>
        <begin position="135"/>
        <end position="153"/>
    </location>
</feature>
<keyword evidence="1" id="KW-0812">Transmembrane</keyword>
<proteinExistence type="predicted"/>
<dbReference type="RefSeq" id="WP_284300086.1">
    <property type="nucleotide sequence ID" value="NZ_BSVA01000001.1"/>
</dbReference>
<evidence type="ECO:0000313" key="3">
    <source>
        <dbReference type="Proteomes" id="UP001157069"/>
    </source>
</evidence>
<feature type="transmembrane region" description="Helical" evidence="1">
    <location>
        <begin position="159"/>
        <end position="179"/>
    </location>
</feature>
<keyword evidence="3" id="KW-1185">Reference proteome</keyword>
<evidence type="ECO:0000313" key="2">
    <source>
        <dbReference type="EMBL" id="GMA91650.1"/>
    </source>
</evidence>
<gene>
    <name evidence="2" type="ORF">GCM10025869_21790</name>
</gene>
<feature type="transmembrane region" description="Helical" evidence="1">
    <location>
        <begin position="77"/>
        <end position="98"/>
    </location>
</feature>
<keyword evidence="1" id="KW-1133">Transmembrane helix</keyword>
<accession>A0ABQ6JTQ2</accession>
<evidence type="ECO:0008006" key="4">
    <source>
        <dbReference type="Google" id="ProtNLM"/>
    </source>
</evidence>
<feature type="transmembrane region" description="Helical" evidence="1">
    <location>
        <begin position="12"/>
        <end position="39"/>
    </location>
</feature>
<feature type="transmembrane region" description="Helical" evidence="1">
    <location>
        <begin position="51"/>
        <end position="70"/>
    </location>
</feature>
<keyword evidence="1" id="KW-0472">Membrane</keyword>
<reference evidence="3" key="1">
    <citation type="journal article" date="2019" name="Int. J. Syst. Evol. Microbiol.">
        <title>The Global Catalogue of Microorganisms (GCM) 10K type strain sequencing project: providing services to taxonomists for standard genome sequencing and annotation.</title>
        <authorList>
            <consortium name="The Broad Institute Genomics Platform"/>
            <consortium name="The Broad Institute Genome Sequencing Center for Infectious Disease"/>
            <person name="Wu L."/>
            <person name="Ma J."/>
        </authorList>
    </citation>
    <scope>NUCLEOTIDE SEQUENCE [LARGE SCALE GENOMIC DNA]</scope>
    <source>
        <strain evidence="3">NBRC 108755</strain>
    </source>
</reference>
<comment type="caution">
    <text evidence="2">The sequence shown here is derived from an EMBL/GenBank/DDBJ whole genome shotgun (WGS) entry which is preliminary data.</text>
</comment>
<dbReference type="Proteomes" id="UP001157069">
    <property type="component" value="Unassembled WGS sequence"/>
</dbReference>
<organism evidence="2 3">
    <name type="scientific">Homoserinibacter gongjuensis</name>
    <dbReference type="NCBI Taxonomy" id="1162968"/>
    <lineage>
        <taxon>Bacteria</taxon>
        <taxon>Bacillati</taxon>
        <taxon>Actinomycetota</taxon>
        <taxon>Actinomycetes</taxon>
        <taxon>Micrococcales</taxon>
        <taxon>Microbacteriaceae</taxon>
        <taxon>Homoserinibacter</taxon>
    </lineage>
</organism>
<protein>
    <recommendedName>
        <fullName evidence="4">Signal transduction histidine kinase</fullName>
    </recommendedName>
</protein>
<name>A0ABQ6JTQ2_9MICO</name>